<accession>A0A5C0AZ48</accession>
<dbReference type="KEGG" id="pacr:FXN63_18795"/>
<organism evidence="1 2">
    <name type="scientific">Pigmentiphaga aceris</name>
    <dbReference type="NCBI Taxonomy" id="1940612"/>
    <lineage>
        <taxon>Bacteria</taxon>
        <taxon>Pseudomonadati</taxon>
        <taxon>Pseudomonadota</taxon>
        <taxon>Betaproteobacteria</taxon>
        <taxon>Burkholderiales</taxon>
        <taxon>Alcaligenaceae</taxon>
        <taxon>Pigmentiphaga</taxon>
    </lineage>
</organism>
<reference evidence="1 2" key="1">
    <citation type="submission" date="2019-08" db="EMBL/GenBank/DDBJ databases">
        <title>Amphibian skin-associated Pigmentiphaga: genome sequence and occurrence across geography and hosts.</title>
        <authorList>
            <person name="Bletz M.C."/>
            <person name="Bunk B."/>
            <person name="Sproeer C."/>
            <person name="Biwer P."/>
            <person name="Reiter S."/>
            <person name="Rabemananjara F.C.E."/>
            <person name="Schulz S."/>
            <person name="Overmann J."/>
            <person name="Vences M."/>
        </authorList>
    </citation>
    <scope>NUCLEOTIDE SEQUENCE [LARGE SCALE GENOMIC DNA]</scope>
    <source>
        <strain evidence="1 2">Mada1488</strain>
    </source>
</reference>
<dbReference type="OrthoDB" id="9801102at2"/>
<evidence type="ECO:0000313" key="1">
    <source>
        <dbReference type="EMBL" id="QEI07658.1"/>
    </source>
</evidence>
<dbReference type="EMBL" id="CP043046">
    <property type="protein sequence ID" value="QEI07658.1"/>
    <property type="molecule type" value="Genomic_DNA"/>
</dbReference>
<gene>
    <name evidence="1" type="ORF">FXN63_18795</name>
</gene>
<dbReference type="RefSeq" id="WP_148816705.1">
    <property type="nucleotide sequence ID" value="NZ_CP043046.1"/>
</dbReference>
<dbReference type="Pfam" id="PF05015">
    <property type="entry name" value="HigB-like_toxin"/>
    <property type="match status" value="1"/>
</dbReference>
<dbReference type="AlphaFoldDB" id="A0A5C0AZ48"/>
<dbReference type="Gene3D" id="3.30.2310.20">
    <property type="entry name" value="RelE-like"/>
    <property type="match status" value="1"/>
</dbReference>
<dbReference type="PANTHER" id="PTHR40266:SF2">
    <property type="entry name" value="TOXIN HIGB-1"/>
    <property type="match status" value="1"/>
</dbReference>
<dbReference type="SUPFAM" id="SSF143011">
    <property type="entry name" value="RelE-like"/>
    <property type="match status" value="1"/>
</dbReference>
<dbReference type="PANTHER" id="PTHR40266">
    <property type="entry name" value="TOXIN HIGB-1"/>
    <property type="match status" value="1"/>
</dbReference>
<keyword evidence="2" id="KW-1185">Reference proteome</keyword>
<proteinExistence type="predicted"/>
<dbReference type="InterPro" id="IPR007711">
    <property type="entry name" value="HigB-1"/>
</dbReference>
<name>A0A5C0AZ48_9BURK</name>
<protein>
    <submittedName>
        <fullName evidence="1">Peptidase</fullName>
    </submittedName>
</protein>
<sequence length="98" mass="11086">MIKSFRHKGVQAFFETGSRAGIQPAHAGRLQILLTALNVAQSPEDMNAPGWKLHKLSGKNPKGQRVQDHWAVTINGSWRLIFMFEGQHATLVDYMDYH</sequence>
<evidence type="ECO:0000313" key="2">
    <source>
        <dbReference type="Proteomes" id="UP000325161"/>
    </source>
</evidence>
<dbReference type="Proteomes" id="UP000325161">
    <property type="component" value="Chromosome"/>
</dbReference>
<dbReference type="InterPro" id="IPR035093">
    <property type="entry name" value="RelE/ParE_toxin_dom_sf"/>
</dbReference>